<evidence type="ECO:0000256" key="9">
    <source>
        <dbReference type="ARBA" id="ARBA00023136"/>
    </source>
</evidence>
<dbReference type="InterPro" id="IPR001611">
    <property type="entry name" value="Leu-rich_rpt"/>
</dbReference>
<keyword evidence="15" id="KW-0418">Kinase</keyword>
<feature type="transmembrane region" description="Helical" evidence="11">
    <location>
        <begin position="1034"/>
        <end position="1057"/>
    </location>
</feature>
<feature type="signal peptide" evidence="12">
    <location>
        <begin position="1"/>
        <end position="27"/>
    </location>
</feature>
<keyword evidence="15" id="KW-0808">Transferase</keyword>
<keyword evidence="7" id="KW-0677">Repeat</keyword>
<evidence type="ECO:0000256" key="6">
    <source>
        <dbReference type="ARBA" id="ARBA00022729"/>
    </source>
</evidence>
<dbReference type="InterPro" id="IPR046956">
    <property type="entry name" value="RLP23-like"/>
</dbReference>
<dbReference type="OMA" id="LMIANER"/>
<dbReference type="InterPro" id="IPR003591">
    <property type="entry name" value="Leu-rich_rpt_typical-subtyp"/>
</dbReference>
<feature type="domain" description="Leucine-rich repeat-containing N-terminal plant-type" evidence="13">
    <location>
        <begin position="38"/>
        <end position="74"/>
    </location>
</feature>
<evidence type="ECO:0000259" key="14">
    <source>
        <dbReference type="Pfam" id="PF23598"/>
    </source>
</evidence>
<gene>
    <name evidence="16" type="ORF">HannXRQ_Chr10g0280481</name>
    <name evidence="15" type="ORF">HanXRQr2_Chr10g0421381</name>
</gene>
<proteinExistence type="inferred from homology"/>
<keyword evidence="10" id="KW-0325">Glycoprotein</keyword>
<evidence type="ECO:0000256" key="1">
    <source>
        <dbReference type="ARBA" id="ARBA00004251"/>
    </source>
</evidence>
<comment type="similarity">
    <text evidence="2">Belongs to the RLP family.</text>
</comment>
<evidence type="ECO:0000259" key="13">
    <source>
        <dbReference type="Pfam" id="PF08263"/>
    </source>
</evidence>
<dbReference type="GO" id="GO:0004674">
    <property type="term" value="F:protein serine/threonine kinase activity"/>
    <property type="evidence" value="ECO:0007669"/>
    <property type="project" value="UniProtKB-KW"/>
</dbReference>
<keyword evidence="3" id="KW-1003">Cell membrane</keyword>
<dbReference type="InParanoid" id="A0A251TF90"/>
<dbReference type="Pfam" id="PF23598">
    <property type="entry name" value="LRR_14"/>
    <property type="match status" value="1"/>
</dbReference>
<dbReference type="SMART" id="SM00369">
    <property type="entry name" value="LRR_TYP"/>
    <property type="match status" value="12"/>
</dbReference>
<dbReference type="GO" id="GO:0005886">
    <property type="term" value="C:plasma membrane"/>
    <property type="evidence" value="ECO:0007669"/>
    <property type="project" value="UniProtKB-SubCell"/>
</dbReference>
<evidence type="ECO:0000256" key="10">
    <source>
        <dbReference type="ARBA" id="ARBA00023180"/>
    </source>
</evidence>
<evidence type="ECO:0000256" key="7">
    <source>
        <dbReference type="ARBA" id="ARBA00022737"/>
    </source>
</evidence>
<feature type="domain" description="Disease resistance R13L4/SHOC-2-like LRR" evidence="14">
    <location>
        <begin position="429"/>
        <end position="627"/>
    </location>
</feature>
<keyword evidence="9 11" id="KW-0472">Membrane</keyword>
<reference evidence="16" key="2">
    <citation type="submission" date="2017-02" db="EMBL/GenBank/DDBJ databases">
        <title>Sunflower complete genome.</title>
        <authorList>
            <person name="Langlade N."/>
            <person name="Munos S."/>
        </authorList>
    </citation>
    <scope>NUCLEOTIDE SEQUENCE [LARGE SCALE GENOMIC DNA]</scope>
    <source>
        <tissue evidence="16">Leaves</tissue>
    </source>
</reference>
<dbReference type="AlphaFoldDB" id="A0A251TF90"/>
<evidence type="ECO:0000256" key="12">
    <source>
        <dbReference type="SAM" id="SignalP"/>
    </source>
</evidence>
<evidence type="ECO:0000256" key="3">
    <source>
        <dbReference type="ARBA" id="ARBA00022475"/>
    </source>
</evidence>
<evidence type="ECO:0000313" key="15">
    <source>
        <dbReference type="EMBL" id="KAF5784821.1"/>
    </source>
</evidence>
<keyword evidence="17" id="KW-1185">Reference proteome</keyword>
<dbReference type="STRING" id="4232.A0A251TF90"/>
<keyword evidence="4" id="KW-0433">Leucine-rich repeat</keyword>
<sequence length="1094" mass="121550">MGNPLGLGFSFIFLIIFMVATINTCLGAQTTTMACFEHERLALLKFKHSVRDTHDMLSSWVGNDCCQWERVMCDGVTGHVERLHLRASLLDDDDCLVSKEVSTSLGELRHLNHLDLSGNDIQGSQIPEFIGSLKQLNYLNLSHAYLSGIIPHRLGNLSNLKNLDLSSNTQLMSLDMAWISGLSSLVYNDLSFVLLSGAKNLHMVFYMVPSLKELSLSNCGLSNVDLGSLHNSSITLSNIKHLDLSKNSLKGQLPHFFQNMTSLQSLDLSFFDFPVTWNFANFLRMIPSLLELHLSLCNLDESNLSNTHHNFTTLSNIEHLDLSQNFLSLRFPSIIANMTSLRVLNLSGSTFNSWIPIMPNLLELDLSSNHFVKFEDVGIWRQCQLKQLSVASNDFLMELTDSPTNVSECSQYDLEWLNLADSVNGTIPESLVKMTNLRGLHLSGKLTGPLPRSLGSLSFLQVLDMPRNKLKGSIPESMGMLRLLQALDLSFNELTGPIPTFLGKLTKLDLSFNYLNGSIPEPSVALRYLHLENNQLTGPIPASLGKLTKLSSLDVSNNSLDGVVFEAHFANLSMLKYLNAASNSKLTFNVSRTWLPPFQLITIDLSSCKIMNGFPQWLRNQKKLLSLVLPNANISGPLPAWLRKIPIIRIINLSHNNLSGPLTNLPSGATYNVNPSMGTYNSYNLPRLFLQNNLFNESIPMSLCNMTDLEYLNLSRNRLTGNIPSCLKNLQNLRVMILSSNGLNGVIPSSIGHVSSLVLLKMNDNNFSGELPQEFGNLSSLSILDLGDNAFCGKIPEWIGDKVQWLQVFRLHKNNFTGGIPQSLCKITNLQILDFAHNNLTGTIPHCLGELYGMAKSYGGLAIDYFSPTELVSFEAGVIQVMKGAAREYDKTLQFVINMDLSSNKLFGEIPIELTALWALVGLNLSNNHLTGNIPYIIGNMKSLNSLDLSTNELSGPIPPSIGELTFLSYLNLSNNNLVGRIPTGNQLQTLIDPSIYAGNKDLCGAPLPTNCSYHEDPTATPNTEYEAAEPNKVWFYVNITCGFATGFWGVIVVLVLKKQWRHNLFMYAEETVDKIYIVVMVRFKKMKRGREAI</sequence>
<reference evidence="15 17" key="1">
    <citation type="journal article" date="2017" name="Nature">
        <title>The sunflower genome provides insights into oil metabolism, flowering and Asterid evolution.</title>
        <authorList>
            <person name="Badouin H."/>
            <person name="Gouzy J."/>
            <person name="Grassa C.J."/>
            <person name="Murat F."/>
            <person name="Staton S.E."/>
            <person name="Cottret L."/>
            <person name="Lelandais-Briere C."/>
            <person name="Owens G.L."/>
            <person name="Carrere S."/>
            <person name="Mayjonade B."/>
            <person name="Legrand L."/>
            <person name="Gill N."/>
            <person name="Kane N.C."/>
            <person name="Bowers J.E."/>
            <person name="Hubner S."/>
            <person name="Bellec A."/>
            <person name="Berard A."/>
            <person name="Berges H."/>
            <person name="Blanchet N."/>
            <person name="Boniface M.C."/>
            <person name="Brunel D."/>
            <person name="Catrice O."/>
            <person name="Chaidir N."/>
            <person name="Claudel C."/>
            <person name="Donnadieu C."/>
            <person name="Faraut T."/>
            <person name="Fievet G."/>
            <person name="Helmstetter N."/>
            <person name="King M."/>
            <person name="Knapp S.J."/>
            <person name="Lai Z."/>
            <person name="Le Paslier M.C."/>
            <person name="Lippi Y."/>
            <person name="Lorenzon L."/>
            <person name="Mandel J.R."/>
            <person name="Marage G."/>
            <person name="Marchand G."/>
            <person name="Marquand E."/>
            <person name="Bret-Mestries E."/>
            <person name="Morien E."/>
            <person name="Nambeesan S."/>
            <person name="Nguyen T."/>
            <person name="Pegot-Espagnet P."/>
            <person name="Pouilly N."/>
            <person name="Raftis F."/>
            <person name="Sallet E."/>
            <person name="Schiex T."/>
            <person name="Thomas J."/>
            <person name="Vandecasteele C."/>
            <person name="Vares D."/>
            <person name="Vear F."/>
            <person name="Vautrin S."/>
            <person name="Crespi M."/>
            <person name="Mangin B."/>
            <person name="Burke J.M."/>
            <person name="Salse J."/>
            <person name="Munos S."/>
            <person name="Vincourt P."/>
            <person name="Rieseberg L.H."/>
            <person name="Langlade N.B."/>
        </authorList>
    </citation>
    <scope>NUCLEOTIDE SEQUENCE [LARGE SCALE GENOMIC DNA]</scope>
    <source>
        <strain evidence="17">cv. SF193</strain>
        <tissue evidence="15">Leaves</tissue>
    </source>
</reference>
<dbReference type="Proteomes" id="UP000215914">
    <property type="component" value="Chromosome 10"/>
</dbReference>
<dbReference type="InterPro" id="IPR013210">
    <property type="entry name" value="LRR_N_plant-typ"/>
</dbReference>
<protein>
    <submittedName>
        <fullName evidence="15">Non-specific serine/threonine protein kinase</fullName>
        <ecNumber evidence="15">2.7.11.1</ecNumber>
    </submittedName>
    <submittedName>
        <fullName evidence="16">Putative leucine-rich repeat protein, plant-type</fullName>
    </submittedName>
</protein>
<evidence type="ECO:0000256" key="11">
    <source>
        <dbReference type="SAM" id="Phobius"/>
    </source>
</evidence>
<dbReference type="Gramene" id="mRNA:HanXRQr2_Chr10g0421381">
    <property type="protein sequence ID" value="CDS:HanXRQr2_Chr10g0421381.1"/>
    <property type="gene ID" value="HanXRQr2_Chr10g0421381"/>
</dbReference>
<keyword evidence="6 12" id="KW-0732">Signal</keyword>
<evidence type="ECO:0000256" key="5">
    <source>
        <dbReference type="ARBA" id="ARBA00022692"/>
    </source>
</evidence>
<evidence type="ECO:0000313" key="16">
    <source>
        <dbReference type="EMBL" id="OTG09800.1"/>
    </source>
</evidence>
<dbReference type="SUPFAM" id="SSF52047">
    <property type="entry name" value="RNI-like"/>
    <property type="match status" value="1"/>
</dbReference>
<dbReference type="EMBL" id="CM007899">
    <property type="protein sequence ID" value="OTG09800.1"/>
    <property type="molecule type" value="Genomic_DNA"/>
</dbReference>
<feature type="chain" id="PRO_5012151486" evidence="12">
    <location>
        <begin position="28"/>
        <end position="1094"/>
    </location>
</feature>
<dbReference type="InterPro" id="IPR055414">
    <property type="entry name" value="LRR_R13L4/SHOC2-like"/>
</dbReference>
<dbReference type="Gene3D" id="3.80.10.10">
    <property type="entry name" value="Ribonuclease Inhibitor"/>
    <property type="match status" value="5"/>
</dbReference>
<dbReference type="SMART" id="SM00365">
    <property type="entry name" value="LRR_SD22"/>
    <property type="match status" value="7"/>
</dbReference>
<dbReference type="GO" id="GO:0006952">
    <property type="term" value="P:defense response"/>
    <property type="evidence" value="ECO:0007669"/>
    <property type="project" value="UniProtKB-ARBA"/>
</dbReference>
<comment type="subcellular location">
    <subcellularLocation>
        <location evidence="1">Cell membrane</location>
        <topology evidence="1">Single-pass type I membrane protein</topology>
    </subcellularLocation>
</comment>
<organism evidence="16 17">
    <name type="scientific">Helianthus annuus</name>
    <name type="common">Common sunflower</name>
    <dbReference type="NCBI Taxonomy" id="4232"/>
    <lineage>
        <taxon>Eukaryota</taxon>
        <taxon>Viridiplantae</taxon>
        <taxon>Streptophyta</taxon>
        <taxon>Embryophyta</taxon>
        <taxon>Tracheophyta</taxon>
        <taxon>Spermatophyta</taxon>
        <taxon>Magnoliopsida</taxon>
        <taxon>eudicotyledons</taxon>
        <taxon>Gunneridae</taxon>
        <taxon>Pentapetalae</taxon>
        <taxon>asterids</taxon>
        <taxon>campanulids</taxon>
        <taxon>Asterales</taxon>
        <taxon>Asteraceae</taxon>
        <taxon>Asteroideae</taxon>
        <taxon>Heliantheae alliance</taxon>
        <taxon>Heliantheae</taxon>
        <taxon>Helianthus</taxon>
    </lineage>
</organism>
<reference evidence="15" key="3">
    <citation type="submission" date="2020-06" db="EMBL/GenBank/DDBJ databases">
        <title>Helianthus annuus Genome sequencing and assembly Release 2.</title>
        <authorList>
            <person name="Gouzy J."/>
            <person name="Langlade N."/>
            <person name="Munos S."/>
        </authorList>
    </citation>
    <scope>NUCLEOTIDE SEQUENCE</scope>
    <source>
        <tissue evidence="15">Leaves</tissue>
    </source>
</reference>
<keyword evidence="15" id="KW-0723">Serine/threonine-protein kinase</keyword>
<evidence type="ECO:0000313" key="17">
    <source>
        <dbReference type="Proteomes" id="UP000215914"/>
    </source>
</evidence>
<name>A0A251TF90_HELAN</name>
<dbReference type="Pfam" id="PF08263">
    <property type="entry name" value="LRRNT_2"/>
    <property type="match status" value="1"/>
</dbReference>
<dbReference type="GO" id="GO:0051707">
    <property type="term" value="P:response to other organism"/>
    <property type="evidence" value="ECO:0007669"/>
    <property type="project" value="UniProtKB-ARBA"/>
</dbReference>
<evidence type="ECO:0000256" key="8">
    <source>
        <dbReference type="ARBA" id="ARBA00022989"/>
    </source>
</evidence>
<keyword evidence="5 11" id="KW-0812">Transmembrane</keyword>
<dbReference type="PANTHER" id="PTHR48063:SF106">
    <property type="entry name" value="LEUCINE-RICH REPEAT DOMAIN, L DOMAIN-LIKE PROTEIN-RELATED"/>
    <property type="match status" value="1"/>
</dbReference>
<dbReference type="FunFam" id="3.80.10.10:FF:000383">
    <property type="entry name" value="Leucine-rich repeat receptor protein kinase EMS1"/>
    <property type="match status" value="1"/>
</dbReference>
<evidence type="ECO:0000256" key="2">
    <source>
        <dbReference type="ARBA" id="ARBA00009592"/>
    </source>
</evidence>
<dbReference type="Pfam" id="PF00560">
    <property type="entry name" value="LRR_1"/>
    <property type="match status" value="11"/>
</dbReference>
<keyword evidence="8 11" id="KW-1133">Transmembrane helix</keyword>
<dbReference type="EC" id="2.7.11.1" evidence="15"/>
<dbReference type="FunFam" id="3.80.10.10:FF:000111">
    <property type="entry name" value="LRR receptor-like serine/threonine-protein kinase ERECTA"/>
    <property type="match status" value="1"/>
</dbReference>
<dbReference type="InterPro" id="IPR032675">
    <property type="entry name" value="LRR_dom_sf"/>
</dbReference>
<dbReference type="PANTHER" id="PTHR48063">
    <property type="entry name" value="LRR RECEPTOR-LIKE KINASE"/>
    <property type="match status" value="1"/>
</dbReference>
<dbReference type="SUPFAM" id="SSF52058">
    <property type="entry name" value="L domain-like"/>
    <property type="match status" value="2"/>
</dbReference>
<dbReference type="FunCoup" id="A0A251TF90">
    <property type="interactions" value="1894"/>
</dbReference>
<dbReference type="EMBL" id="MNCJ02000325">
    <property type="protein sequence ID" value="KAF5784821.1"/>
    <property type="molecule type" value="Genomic_DNA"/>
</dbReference>
<evidence type="ECO:0000256" key="4">
    <source>
        <dbReference type="ARBA" id="ARBA00022614"/>
    </source>
</evidence>
<accession>A0A251TF90</accession>
<dbReference type="FunFam" id="3.80.10.10:FF:000095">
    <property type="entry name" value="LRR receptor-like serine/threonine-protein kinase GSO1"/>
    <property type="match status" value="1"/>
</dbReference>